<gene>
    <name evidence="1" type="ORF">DPMN_044362</name>
</gene>
<evidence type="ECO:0000313" key="1">
    <source>
        <dbReference type="EMBL" id="KAH3737768.1"/>
    </source>
</evidence>
<proteinExistence type="predicted"/>
<dbReference type="Proteomes" id="UP000828390">
    <property type="component" value="Unassembled WGS sequence"/>
</dbReference>
<comment type="caution">
    <text evidence="1">The sequence shown here is derived from an EMBL/GenBank/DDBJ whole genome shotgun (WGS) entry which is preliminary data.</text>
</comment>
<accession>A0A9D4HYR9</accession>
<reference evidence="1" key="2">
    <citation type="submission" date="2020-11" db="EMBL/GenBank/DDBJ databases">
        <authorList>
            <person name="McCartney M.A."/>
            <person name="Auch B."/>
            <person name="Kono T."/>
            <person name="Mallez S."/>
            <person name="Becker A."/>
            <person name="Gohl D.M."/>
            <person name="Silverstein K.A.T."/>
            <person name="Koren S."/>
            <person name="Bechman K.B."/>
            <person name="Herman A."/>
            <person name="Abrahante J.E."/>
            <person name="Garbe J."/>
        </authorList>
    </citation>
    <scope>NUCLEOTIDE SEQUENCE</scope>
    <source>
        <strain evidence="1">Duluth1</strain>
        <tissue evidence="1">Whole animal</tissue>
    </source>
</reference>
<reference evidence="1" key="1">
    <citation type="journal article" date="2019" name="bioRxiv">
        <title>The Genome of the Zebra Mussel, Dreissena polymorpha: A Resource for Invasive Species Research.</title>
        <authorList>
            <person name="McCartney M.A."/>
            <person name="Auch B."/>
            <person name="Kono T."/>
            <person name="Mallez S."/>
            <person name="Zhang Y."/>
            <person name="Obille A."/>
            <person name="Becker A."/>
            <person name="Abrahante J.E."/>
            <person name="Garbe J."/>
            <person name="Badalamenti J.P."/>
            <person name="Herman A."/>
            <person name="Mangelson H."/>
            <person name="Liachko I."/>
            <person name="Sullivan S."/>
            <person name="Sone E.D."/>
            <person name="Koren S."/>
            <person name="Silverstein K.A.T."/>
            <person name="Beckman K.B."/>
            <person name="Gohl D.M."/>
        </authorList>
    </citation>
    <scope>NUCLEOTIDE SEQUENCE</scope>
    <source>
        <strain evidence="1">Duluth1</strain>
        <tissue evidence="1">Whole animal</tissue>
    </source>
</reference>
<sequence length="65" mass="7146">MTMVFWEKYPILHLSASTGIKKTDGSQGWVGVKPVIDIRASCLDRTANDDDWGKSVLLAKAVVII</sequence>
<dbReference type="AlphaFoldDB" id="A0A9D4HYR9"/>
<name>A0A9D4HYR9_DREPO</name>
<protein>
    <submittedName>
        <fullName evidence="1">Uncharacterized protein</fullName>
    </submittedName>
</protein>
<dbReference type="EMBL" id="JAIWYP010000011">
    <property type="protein sequence ID" value="KAH3737768.1"/>
    <property type="molecule type" value="Genomic_DNA"/>
</dbReference>
<organism evidence="1 2">
    <name type="scientific">Dreissena polymorpha</name>
    <name type="common">Zebra mussel</name>
    <name type="synonym">Mytilus polymorpha</name>
    <dbReference type="NCBI Taxonomy" id="45954"/>
    <lineage>
        <taxon>Eukaryota</taxon>
        <taxon>Metazoa</taxon>
        <taxon>Spiralia</taxon>
        <taxon>Lophotrochozoa</taxon>
        <taxon>Mollusca</taxon>
        <taxon>Bivalvia</taxon>
        <taxon>Autobranchia</taxon>
        <taxon>Heteroconchia</taxon>
        <taxon>Euheterodonta</taxon>
        <taxon>Imparidentia</taxon>
        <taxon>Neoheterodontei</taxon>
        <taxon>Myida</taxon>
        <taxon>Dreissenoidea</taxon>
        <taxon>Dreissenidae</taxon>
        <taxon>Dreissena</taxon>
    </lineage>
</organism>
<evidence type="ECO:0000313" key="2">
    <source>
        <dbReference type="Proteomes" id="UP000828390"/>
    </source>
</evidence>
<keyword evidence="2" id="KW-1185">Reference proteome</keyword>